<proteinExistence type="predicted"/>
<comment type="caution">
    <text evidence="1">The sequence shown here is derived from an EMBL/GenBank/DDBJ whole genome shotgun (WGS) entry which is preliminary data.</text>
</comment>
<protein>
    <submittedName>
        <fullName evidence="1">Uncharacterized protein</fullName>
    </submittedName>
</protein>
<gene>
    <name evidence="1" type="ORF">Q604_UNBC11678G0001</name>
</gene>
<accession>W1XYF5</accession>
<evidence type="ECO:0000313" key="1">
    <source>
        <dbReference type="EMBL" id="ETJ33889.1"/>
    </source>
</evidence>
<sequence>MNKKDFKSYSIITFGIILVAISV</sequence>
<organism evidence="1">
    <name type="scientific">human gut metagenome</name>
    <dbReference type="NCBI Taxonomy" id="408170"/>
    <lineage>
        <taxon>unclassified sequences</taxon>
        <taxon>metagenomes</taxon>
        <taxon>organismal metagenomes</taxon>
    </lineage>
</organism>
<name>W1XYF5_9ZZZZ</name>
<dbReference type="EMBL" id="AZMM01011678">
    <property type="protein sequence ID" value="ETJ33889.1"/>
    <property type="molecule type" value="Genomic_DNA"/>
</dbReference>
<reference evidence="1" key="1">
    <citation type="submission" date="2013-12" db="EMBL/GenBank/DDBJ databases">
        <title>A Varibaculum cambriense genome reconstructed from a premature infant gut community with otherwise low bacterial novelty that shifts toward anaerobic metabolism during the third week of life.</title>
        <authorList>
            <person name="Brown C.T."/>
            <person name="Sharon I."/>
            <person name="Thomas B.C."/>
            <person name="Castelle C.J."/>
            <person name="Morowitz M.J."/>
            <person name="Banfield J.F."/>
        </authorList>
    </citation>
    <scope>NUCLEOTIDE SEQUENCE</scope>
</reference>
<dbReference type="AlphaFoldDB" id="W1XYF5"/>
<feature type="non-terminal residue" evidence="1">
    <location>
        <position position="23"/>
    </location>
</feature>